<dbReference type="EMBL" id="EQ977285">
    <property type="protein sequence ID" value="EEF26443.1"/>
    <property type="molecule type" value="Genomic_DNA"/>
</dbReference>
<accession>B9TCH1</accession>
<reference evidence="3" key="1">
    <citation type="journal article" date="2010" name="Nat. Biotechnol.">
        <title>Draft genome sequence of the oilseed species Ricinus communis.</title>
        <authorList>
            <person name="Chan A.P."/>
            <person name="Crabtree J."/>
            <person name="Zhao Q."/>
            <person name="Lorenzi H."/>
            <person name="Orvis J."/>
            <person name="Puiu D."/>
            <person name="Melake-Berhan A."/>
            <person name="Jones K.M."/>
            <person name="Redman J."/>
            <person name="Chen G."/>
            <person name="Cahoon E.B."/>
            <person name="Gedil M."/>
            <person name="Stanke M."/>
            <person name="Haas B.J."/>
            <person name="Wortman J.R."/>
            <person name="Fraser-Liggett C.M."/>
            <person name="Ravel J."/>
            <person name="Rabinowicz P.D."/>
        </authorList>
    </citation>
    <scope>NUCLEOTIDE SEQUENCE [LARGE SCALE GENOMIC DNA]</scope>
    <source>
        <strain evidence="3">cv. Hale</strain>
    </source>
</reference>
<feature type="compositionally biased region" description="Low complexity" evidence="1">
    <location>
        <begin position="261"/>
        <end position="270"/>
    </location>
</feature>
<feature type="region of interest" description="Disordered" evidence="1">
    <location>
        <begin position="45"/>
        <end position="64"/>
    </location>
</feature>
<proteinExistence type="predicted"/>
<gene>
    <name evidence="2" type="ORF">RCOM_1924360</name>
</gene>
<organism evidence="2 3">
    <name type="scientific">Ricinus communis</name>
    <name type="common">Castor bean</name>
    <dbReference type="NCBI Taxonomy" id="3988"/>
    <lineage>
        <taxon>Eukaryota</taxon>
        <taxon>Viridiplantae</taxon>
        <taxon>Streptophyta</taxon>
        <taxon>Embryophyta</taxon>
        <taxon>Tracheophyta</taxon>
        <taxon>Spermatophyta</taxon>
        <taxon>Magnoliopsida</taxon>
        <taxon>eudicotyledons</taxon>
        <taxon>Gunneridae</taxon>
        <taxon>Pentapetalae</taxon>
        <taxon>rosids</taxon>
        <taxon>fabids</taxon>
        <taxon>Malpighiales</taxon>
        <taxon>Euphorbiaceae</taxon>
        <taxon>Acalyphoideae</taxon>
        <taxon>Acalypheae</taxon>
        <taxon>Ricinus</taxon>
    </lineage>
</organism>
<feature type="region of interest" description="Disordered" evidence="1">
    <location>
        <begin position="202"/>
        <end position="270"/>
    </location>
</feature>
<evidence type="ECO:0000256" key="1">
    <source>
        <dbReference type="SAM" id="MobiDB-lite"/>
    </source>
</evidence>
<keyword evidence="3" id="KW-1185">Reference proteome</keyword>
<protein>
    <submittedName>
        <fullName evidence="2">Uncharacterized protein</fullName>
    </submittedName>
</protein>
<evidence type="ECO:0000313" key="3">
    <source>
        <dbReference type="Proteomes" id="UP000008311"/>
    </source>
</evidence>
<dbReference type="AlphaFoldDB" id="B9TCH1"/>
<dbReference type="Proteomes" id="UP000008311">
    <property type="component" value="Unassembled WGS sequence"/>
</dbReference>
<evidence type="ECO:0000313" key="2">
    <source>
        <dbReference type="EMBL" id="EEF26443.1"/>
    </source>
</evidence>
<dbReference type="InParanoid" id="B9TCH1"/>
<name>B9TCH1_RICCO</name>
<sequence>MEQACQHVRWQDRFVAGGGIVMQLGLEALHRLPLAAQDVVAERQPARALPRQATVPRRGPVPAPHRHLDYARAAGAGGQRRGQAAGLVVRMAVLAPGDEHRVVWPQQLQQKRMQLVDIVGDLAIGQAGAHDLCLHAQLPQGAFCFARSQARQIGRRQLAGARMAGRAVGHRQQHRGRALVAQHLQQAAAGQHLVVRMRGDDHGAAAGGRQFGGADRRQGAQAGPGLPVRVRRATASDVPGARAAGGDGVRQWRRGHNAHGASSSCVSRPPSVARSRSAWLWRRNTGRSAASLAKRALRHSGAAPSARVAWRNTVSAAFSTARRARIAVRPA</sequence>